<accession>A0A8E2DLQ4</accession>
<evidence type="ECO:0000313" key="3">
    <source>
        <dbReference type="Proteomes" id="UP000250043"/>
    </source>
</evidence>
<dbReference type="Proteomes" id="UP000250043">
    <property type="component" value="Unassembled WGS sequence"/>
</dbReference>
<dbReference type="Gene3D" id="2.60.120.620">
    <property type="entry name" value="q2cbj1_9rhob like domain"/>
    <property type="match status" value="1"/>
</dbReference>
<evidence type="ECO:0000313" key="2">
    <source>
        <dbReference type="EMBL" id="OCH92800.1"/>
    </source>
</evidence>
<evidence type="ECO:0000256" key="1">
    <source>
        <dbReference type="SAM" id="MobiDB-lite"/>
    </source>
</evidence>
<protein>
    <recommendedName>
        <fullName evidence="4">Prolyl 4-hydroxylase alpha subunit Fe(2+) 2OG dioxygenase domain-containing protein</fullName>
    </recommendedName>
</protein>
<dbReference type="OrthoDB" id="27483at2759"/>
<proteinExistence type="predicted"/>
<dbReference type="EMBL" id="KV722363">
    <property type="protein sequence ID" value="OCH92800.1"/>
    <property type="molecule type" value="Genomic_DNA"/>
</dbReference>
<dbReference type="PANTHER" id="PTHR33099">
    <property type="entry name" value="FE2OG DIOXYGENASE DOMAIN-CONTAINING PROTEIN"/>
    <property type="match status" value="1"/>
</dbReference>
<reference evidence="2 3" key="1">
    <citation type="submission" date="2016-07" db="EMBL/GenBank/DDBJ databases">
        <title>Draft genome of the white-rot fungus Obba rivulosa 3A-2.</title>
        <authorList>
            <consortium name="DOE Joint Genome Institute"/>
            <person name="Miettinen O."/>
            <person name="Riley R."/>
            <person name="Acob R."/>
            <person name="Barry K."/>
            <person name="Cullen D."/>
            <person name="De Vries R."/>
            <person name="Hainaut M."/>
            <person name="Hatakka A."/>
            <person name="Henrissat B."/>
            <person name="Hilden K."/>
            <person name="Kuo R."/>
            <person name="Labutti K."/>
            <person name="Lipzen A."/>
            <person name="Makela M.R."/>
            <person name="Sandor L."/>
            <person name="Spatafora J.W."/>
            <person name="Grigoriev I.V."/>
            <person name="Hibbett D.S."/>
        </authorList>
    </citation>
    <scope>NUCLEOTIDE SEQUENCE [LARGE SCALE GENOMIC DNA]</scope>
    <source>
        <strain evidence="2 3">3A-2</strain>
    </source>
</reference>
<dbReference type="PANTHER" id="PTHR33099:SF7">
    <property type="entry name" value="MYND-TYPE DOMAIN-CONTAINING PROTEIN"/>
    <property type="match status" value="1"/>
</dbReference>
<feature type="region of interest" description="Disordered" evidence="1">
    <location>
        <begin position="278"/>
        <end position="300"/>
    </location>
</feature>
<evidence type="ECO:0008006" key="4">
    <source>
        <dbReference type="Google" id="ProtNLM"/>
    </source>
</evidence>
<keyword evidence="3" id="KW-1185">Reference proteome</keyword>
<sequence length="305" mass="33470">MFGSPVVVFPTVHDGGTLILRHKSKEWTFDTCKLLTHMPASSIAYVAFYSDVEHEVLPVKSGYRVTLTYNLYFADATECGPVTPSPTEDTFMQAFRTLLDASTFLPQGSYLGFGLRHQYPVDTLIPEGQYGTAGLQSVLDYLKGTDAVVLKVCGDLNLKASCATVYRDEEYGCDGPAHVMCSEIADLEQNNGSKNRFTSKLLTRAAGQWSGKIAKPDVKIHWVTKTPEVNLMKGIYIAYGNESALAYAYFHMCLLVKVGHAGMRETTGPMAAPTRFLSTQASSESEDEDNVDDSGDSAEVARLLW</sequence>
<dbReference type="AlphaFoldDB" id="A0A8E2DLQ4"/>
<name>A0A8E2DLQ4_9APHY</name>
<feature type="compositionally biased region" description="Acidic residues" evidence="1">
    <location>
        <begin position="284"/>
        <end position="296"/>
    </location>
</feature>
<gene>
    <name evidence="2" type="ORF">OBBRIDRAFT_864207</name>
</gene>
<organism evidence="2 3">
    <name type="scientific">Obba rivulosa</name>
    <dbReference type="NCBI Taxonomy" id="1052685"/>
    <lineage>
        <taxon>Eukaryota</taxon>
        <taxon>Fungi</taxon>
        <taxon>Dikarya</taxon>
        <taxon>Basidiomycota</taxon>
        <taxon>Agaricomycotina</taxon>
        <taxon>Agaricomycetes</taxon>
        <taxon>Polyporales</taxon>
        <taxon>Gelatoporiaceae</taxon>
        <taxon>Obba</taxon>
    </lineage>
</organism>